<dbReference type="SUPFAM" id="SSF117070">
    <property type="entry name" value="LEA14-like"/>
    <property type="match status" value="1"/>
</dbReference>
<feature type="domain" description="Late embryogenesis abundant protein LEA-2 subgroup" evidence="7">
    <location>
        <begin position="159"/>
        <end position="262"/>
    </location>
</feature>
<keyword evidence="3 6" id="KW-1133">Transmembrane helix</keyword>
<evidence type="ECO:0000256" key="3">
    <source>
        <dbReference type="ARBA" id="ARBA00022989"/>
    </source>
</evidence>
<accession>A0AAV8TJ17</accession>
<dbReference type="Pfam" id="PF03168">
    <property type="entry name" value="LEA_2"/>
    <property type="match status" value="1"/>
</dbReference>
<dbReference type="InterPro" id="IPR044839">
    <property type="entry name" value="NDR1-like"/>
</dbReference>
<feature type="compositionally biased region" description="Low complexity" evidence="5">
    <location>
        <begin position="43"/>
        <end position="56"/>
    </location>
</feature>
<dbReference type="GO" id="GO:0098542">
    <property type="term" value="P:defense response to other organism"/>
    <property type="evidence" value="ECO:0007669"/>
    <property type="project" value="InterPro"/>
</dbReference>
<dbReference type="PANTHER" id="PTHR31234">
    <property type="entry name" value="LATE EMBRYOGENESIS ABUNDANT (LEA) HYDROXYPROLINE-RICH GLYCOPROTEIN FAMILY"/>
    <property type="match status" value="1"/>
</dbReference>
<evidence type="ECO:0000256" key="4">
    <source>
        <dbReference type="ARBA" id="ARBA00023136"/>
    </source>
</evidence>
<comment type="caution">
    <text evidence="8">The sequence shown here is derived from an EMBL/GenBank/DDBJ whole genome shotgun (WGS) entry which is preliminary data.</text>
</comment>
<evidence type="ECO:0000256" key="1">
    <source>
        <dbReference type="ARBA" id="ARBA00004167"/>
    </source>
</evidence>
<reference evidence="8 9" key="1">
    <citation type="submission" date="2021-09" db="EMBL/GenBank/DDBJ databases">
        <title>Genomic insights and catalytic innovation underlie evolution of tropane alkaloids biosynthesis.</title>
        <authorList>
            <person name="Wang Y.-J."/>
            <person name="Tian T."/>
            <person name="Huang J.-P."/>
            <person name="Huang S.-X."/>
        </authorList>
    </citation>
    <scope>NUCLEOTIDE SEQUENCE [LARGE SCALE GENOMIC DNA]</scope>
    <source>
        <strain evidence="8">KIB-2018</strain>
        <tissue evidence="8">Leaf</tissue>
    </source>
</reference>
<dbReference type="EMBL" id="JAIWQS010000004">
    <property type="protein sequence ID" value="KAJ8766832.1"/>
    <property type="molecule type" value="Genomic_DNA"/>
</dbReference>
<organism evidence="8 9">
    <name type="scientific">Erythroxylum novogranatense</name>
    <dbReference type="NCBI Taxonomy" id="1862640"/>
    <lineage>
        <taxon>Eukaryota</taxon>
        <taxon>Viridiplantae</taxon>
        <taxon>Streptophyta</taxon>
        <taxon>Embryophyta</taxon>
        <taxon>Tracheophyta</taxon>
        <taxon>Spermatophyta</taxon>
        <taxon>Magnoliopsida</taxon>
        <taxon>eudicotyledons</taxon>
        <taxon>Gunneridae</taxon>
        <taxon>Pentapetalae</taxon>
        <taxon>rosids</taxon>
        <taxon>fabids</taxon>
        <taxon>Malpighiales</taxon>
        <taxon>Erythroxylaceae</taxon>
        <taxon>Erythroxylum</taxon>
    </lineage>
</organism>
<dbReference type="PANTHER" id="PTHR31234:SF72">
    <property type="entry name" value="NDR1_HIN1-LIKE PROTEIN 6"/>
    <property type="match status" value="1"/>
</dbReference>
<protein>
    <recommendedName>
        <fullName evidence="7">Late embryogenesis abundant protein LEA-2 subgroup domain-containing protein</fullName>
    </recommendedName>
</protein>
<dbReference type="AlphaFoldDB" id="A0AAV8TJ17"/>
<gene>
    <name evidence="8" type="ORF">K2173_008386</name>
</gene>
<evidence type="ECO:0000259" key="7">
    <source>
        <dbReference type="Pfam" id="PF03168"/>
    </source>
</evidence>
<evidence type="ECO:0000256" key="5">
    <source>
        <dbReference type="SAM" id="MobiDB-lite"/>
    </source>
</evidence>
<evidence type="ECO:0000256" key="2">
    <source>
        <dbReference type="ARBA" id="ARBA00022692"/>
    </source>
</evidence>
<feature type="transmembrane region" description="Helical" evidence="6">
    <location>
        <begin position="101"/>
        <end position="127"/>
    </location>
</feature>
<feature type="region of interest" description="Disordered" evidence="5">
    <location>
        <begin position="28"/>
        <end position="62"/>
    </location>
</feature>
<comment type="subcellular location">
    <subcellularLocation>
        <location evidence="1">Membrane</location>
        <topology evidence="1">Single-pass membrane protein</topology>
    </subcellularLocation>
</comment>
<dbReference type="InterPro" id="IPR004864">
    <property type="entry name" value="LEA_2"/>
</dbReference>
<proteinExistence type="predicted"/>
<keyword evidence="4 6" id="KW-0472">Membrane</keyword>
<keyword evidence="2 6" id="KW-0812">Transmembrane</keyword>
<evidence type="ECO:0000313" key="8">
    <source>
        <dbReference type="EMBL" id="KAJ8766832.1"/>
    </source>
</evidence>
<dbReference type="Proteomes" id="UP001159364">
    <property type="component" value="Linkage Group LG04"/>
</dbReference>
<keyword evidence="9" id="KW-1185">Reference proteome</keyword>
<name>A0AAV8TJ17_9ROSI</name>
<evidence type="ECO:0000313" key="9">
    <source>
        <dbReference type="Proteomes" id="UP001159364"/>
    </source>
</evidence>
<evidence type="ECO:0000256" key="6">
    <source>
        <dbReference type="SAM" id="Phobius"/>
    </source>
</evidence>
<sequence length="287" mass="31904">MKSPPLSPTADRVHHRDDWFSTAISDHKTTTASLPSSSPDHPFSPARPASPPSQEKPVPPPGTYVIQIPKDQIYHIPPPENAKRFEDLTRKKPSKSRCRTCFCWFLSAVALLFFFAIITAAILYLVFQPKSPNYSVQSLSIKGFNLSSTEPISPEFNFTIRADNPNKRIGIYYLMGSYGDVYYNDVMVASGSLPSLYQGKRNVTAFSAALSGSSIKLTSAVRKTMTEEERKGTVAFRLYVRAPVKMKVGAVKTWVITVKVNCEVTVNDMSVNSKLVSQNCDYDVDMS</sequence>
<dbReference type="GO" id="GO:0005886">
    <property type="term" value="C:plasma membrane"/>
    <property type="evidence" value="ECO:0007669"/>
    <property type="project" value="TreeGrafter"/>
</dbReference>
<dbReference type="Gene3D" id="2.60.40.1820">
    <property type="match status" value="1"/>
</dbReference>
<feature type="compositionally biased region" description="Polar residues" evidence="5">
    <location>
        <begin position="30"/>
        <end position="39"/>
    </location>
</feature>